<sequence length="402" mass="45099">MNIRIEPRSPLLQLLLILEWILLGLVAITQILVVNKFNSPTDAVFNEIGLLIFAVLGVAFPKAPLHKLAYIIAEFALIFLLTLKGNISLFQLLFIVLVIRNCVMLEGKLRSVVTGLALFSVLVCVTERMRSQSLLVQVDPDRTLLYWVGFIVMLGLLILFLQLLVESALSERKSREELVVANSQLREYAIQIEELATVQERNRIAREIHDSLGHSLTGFNLHLEAALRLLQSDPEEAKQLLLEAKQLGSAALKDVRESVSALRSDPLEGRSLELAMRSLVEEFQRSSRIASQLIIDDLINGNRYISLQLKTIIYRIVQESLTNISKHSEASFVNIDCQVRNQNLEVTIEDNGKGFDPDRNMSGFGLQGMRERVLAVSGNLEIETSDGNGCKIVARFRLDRVS</sequence>
<dbReference type="InterPro" id="IPR005467">
    <property type="entry name" value="His_kinase_dom"/>
</dbReference>
<evidence type="ECO:0000259" key="10">
    <source>
        <dbReference type="PROSITE" id="PS50109"/>
    </source>
</evidence>
<dbReference type="InterPro" id="IPR011712">
    <property type="entry name" value="Sig_transdc_His_kin_sub3_dim/P"/>
</dbReference>
<keyword evidence="9" id="KW-1133">Transmembrane helix</keyword>
<dbReference type="PANTHER" id="PTHR24421">
    <property type="entry name" value="NITRATE/NITRITE SENSOR PROTEIN NARX-RELATED"/>
    <property type="match status" value="1"/>
</dbReference>
<evidence type="ECO:0000256" key="4">
    <source>
        <dbReference type="ARBA" id="ARBA00022679"/>
    </source>
</evidence>
<evidence type="ECO:0000256" key="7">
    <source>
        <dbReference type="ARBA" id="ARBA00022840"/>
    </source>
</evidence>
<keyword evidence="5" id="KW-0547">Nucleotide-binding</keyword>
<dbReference type="GO" id="GO:0016020">
    <property type="term" value="C:membrane"/>
    <property type="evidence" value="ECO:0007669"/>
    <property type="project" value="InterPro"/>
</dbReference>
<evidence type="ECO:0000313" key="11">
    <source>
        <dbReference type="EMBL" id="PZO44137.1"/>
    </source>
</evidence>
<feature type="transmembrane region" description="Helical" evidence="9">
    <location>
        <begin position="12"/>
        <end position="32"/>
    </location>
</feature>
<feature type="domain" description="Histidine kinase" evidence="10">
    <location>
        <begin position="211"/>
        <end position="400"/>
    </location>
</feature>
<reference evidence="11 12" key="1">
    <citation type="submission" date="2018-04" db="EMBL/GenBank/DDBJ databases">
        <authorList>
            <person name="Go L.Y."/>
            <person name="Mitchell J.A."/>
        </authorList>
    </citation>
    <scope>NUCLEOTIDE SEQUENCE [LARGE SCALE GENOMIC DNA]</scope>
    <source>
        <strain evidence="11">ULC066bin1</strain>
    </source>
</reference>
<dbReference type="PROSITE" id="PS50109">
    <property type="entry name" value="HIS_KIN"/>
    <property type="match status" value="1"/>
</dbReference>
<evidence type="ECO:0000313" key="12">
    <source>
        <dbReference type="Proteomes" id="UP000249467"/>
    </source>
</evidence>
<dbReference type="AlphaFoldDB" id="A0A2W4WLR2"/>
<evidence type="ECO:0000256" key="2">
    <source>
        <dbReference type="ARBA" id="ARBA00012438"/>
    </source>
</evidence>
<dbReference type="Pfam" id="PF02518">
    <property type="entry name" value="HATPase_c"/>
    <property type="match status" value="1"/>
</dbReference>
<feature type="transmembrane region" description="Helical" evidence="9">
    <location>
        <begin position="111"/>
        <end position="129"/>
    </location>
</feature>
<keyword evidence="9" id="KW-0472">Membrane</keyword>
<keyword evidence="9" id="KW-0812">Transmembrane</keyword>
<dbReference type="InterPro" id="IPR003594">
    <property type="entry name" value="HATPase_dom"/>
</dbReference>
<dbReference type="Proteomes" id="UP000249467">
    <property type="component" value="Unassembled WGS sequence"/>
</dbReference>
<dbReference type="Gene3D" id="1.20.5.1930">
    <property type="match status" value="1"/>
</dbReference>
<organism evidence="11 12">
    <name type="scientific">Pseudanabaena frigida</name>
    <dbReference type="NCBI Taxonomy" id="945775"/>
    <lineage>
        <taxon>Bacteria</taxon>
        <taxon>Bacillati</taxon>
        <taxon>Cyanobacteriota</taxon>
        <taxon>Cyanophyceae</taxon>
        <taxon>Pseudanabaenales</taxon>
        <taxon>Pseudanabaenaceae</taxon>
        <taxon>Pseudanabaena</taxon>
    </lineage>
</organism>
<comment type="catalytic activity">
    <reaction evidence="1">
        <text>ATP + protein L-histidine = ADP + protein N-phospho-L-histidine.</text>
        <dbReference type="EC" id="2.7.13.3"/>
    </reaction>
</comment>
<dbReference type="Pfam" id="PF07730">
    <property type="entry name" value="HisKA_3"/>
    <property type="match status" value="1"/>
</dbReference>
<keyword evidence="3" id="KW-0597">Phosphoprotein</keyword>
<feature type="transmembrane region" description="Helical" evidence="9">
    <location>
        <begin position="75"/>
        <end position="99"/>
    </location>
</feature>
<feature type="transmembrane region" description="Helical" evidence="9">
    <location>
        <begin position="144"/>
        <end position="165"/>
    </location>
</feature>
<dbReference type="GO" id="GO:0005524">
    <property type="term" value="F:ATP binding"/>
    <property type="evidence" value="ECO:0007669"/>
    <property type="project" value="UniProtKB-KW"/>
</dbReference>
<evidence type="ECO:0000256" key="3">
    <source>
        <dbReference type="ARBA" id="ARBA00022553"/>
    </source>
</evidence>
<evidence type="ECO:0000256" key="9">
    <source>
        <dbReference type="SAM" id="Phobius"/>
    </source>
</evidence>
<accession>A0A2W4WLR2</accession>
<keyword evidence="6 11" id="KW-0418">Kinase</keyword>
<dbReference type="InterPro" id="IPR036890">
    <property type="entry name" value="HATPase_C_sf"/>
</dbReference>
<dbReference type="SUPFAM" id="SSF55874">
    <property type="entry name" value="ATPase domain of HSP90 chaperone/DNA topoisomerase II/histidine kinase"/>
    <property type="match status" value="1"/>
</dbReference>
<keyword evidence="7" id="KW-0067">ATP-binding</keyword>
<protein>
    <recommendedName>
        <fullName evidence="2">histidine kinase</fullName>
        <ecNumber evidence="2">2.7.13.3</ecNumber>
    </recommendedName>
</protein>
<keyword evidence="4" id="KW-0808">Transferase</keyword>
<evidence type="ECO:0000256" key="5">
    <source>
        <dbReference type="ARBA" id="ARBA00022741"/>
    </source>
</evidence>
<reference evidence="11 12" key="2">
    <citation type="submission" date="2018-06" db="EMBL/GenBank/DDBJ databases">
        <title>Metagenomic assembly of (sub)arctic Cyanobacteria and their associated microbiome from non-axenic cultures.</title>
        <authorList>
            <person name="Baurain D."/>
        </authorList>
    </citation>
    <scope>NUCLEOTIDE SEQUENCE [LARGE SCALE GENOMIC DNA]</scope>
    <source>
        <strain evidence="11">ULC066bin1</strain>
    </source>
</reference>
<evidence type="ECO:0000256" key="1">
    <source>
        <dbReference type="ARBA" id="ARBA00000085"/>
    </source>
</evidence>
<proteinExistence type="predicted"/>
<dbReference type="CDD" id="cd16917">
    <property type="entry name" value="HATPase_UhpB-NarQ-NarX-like"/>
    <property type="match status" value="1"/>
</dbReference>
<evidence type="ECO:0000256" key="6">
    <source>
        <dbReference type="ARBA" id="ARBA00022777"/>
    </source>
</evidence>
<comment type="caution">
    <text evidence="11">The sequence shown here is derived from an EMBL/GenBank/DDBJ whole genome shotgun (WGS) entry which is preliminary data.</text>
</comment>
<dbReference type="InterPro" id="IPR050482">
    <property type="entry name" value="Sensor_HK_TwoCompSys"/>
</dbReference>
<dbReference type="PANTHER" id="PTHR24421:SF10">
    <property type="entry name" value="NITRATE_NITRITE SENSOR PROTEIN NARQ"/>
    <property type="match status" value="1"/>
</dbReference>
<dbReference type="EC" id="2.7.13.3" evidence="2"/>
<evidence type="ECO:0000256" key="8">
    <source>
        <dbReference type="ARBA" id="ARBA00023012"/>
    </source>
</evidence>
<dbReference type="GO" id="GO:0046983">
    <property type="term" value="F:protein dimerization activity"/>
    <property type="evidence" value="ECO:0007669"/>
    <property type="project" value="InterPro"/>
</dbReference>
<keyword evidence="8" id="KW-0902">Two-component regulatory system</keyword>
<name>A0A2W4WLR2_9CYAN</name>
<dbReference type="EMBL" id="QBML01000003">
    <property type="protein sequence ID" value="PZO44137.1"/>
    <property type="molecule type" value="Genomic_DNA"/>
</dbReference>
<feature type="transmembrane region" description="Helical" evidence="9">
    <location>
        <begin position="44"/>
        <end position="63"/>
    </location>
</feature>
<dbReference type="GO" id="GO:0000155">
    <property type="term" value="F:phosphorelay sensor kinase activity"/>
    <property type="evidence" value="ECO:0007669"/>
    <property type="project" value="InterPro"/>
</dbReference>
<dbReference type="Gene3D" id="3.30.565.10">
    <property type="entry name" value="Histidine kinase-like ATPase, C-terminal domain"/>
    <property type="match status" value="1"/>
</dbReference>
<gene>
    <name evidence="11" type="ORF">DCF19_02725</name>
</gene>
<dbReference type="SMART" id="SM00387">
    <property type="entry name" value="HATPase_c"/>
    <property type="match status" value="1"/>
</dbReference>